<gene>
    <name evidence="2" type="ORF">Rain11_0717</name>
</gene>
<keyword evidence="1" id="KW-0812">Transmembrane</keyword>
<keyword evidence="1" id="KW-1133">Transmembrane helix</keyword>
<feature type="transmembrane region" description="Helical" evidence="1">
    <location>
        <begin position="52"/>
        <end position="71"/>
    </location>
</feature>
<evidence type="ECO:0000313" key="2">
    <source>
        <dbReference type="EMBL" id="PKQ70196.1"/>
    </source>
</evidence>
<feature type="transmembrane region" description="Helical" evidence="1">
    <location>
        <begin position="188"/>
        <end position="205"/>
    </location>
</feature>
<evidence type="ECO:0000256" key="1">
    <source>
        <dbReference type="SAM" id="Phobius"/>
    </source>
</evidence>
<accession>A0A2N3IIS4</accession>
<feature type="transmembrane region" description="Helical" evidence="1">
    <location>
        <begin position="235"/>
        <end position="255"/>
    </location>
</feature>
<dbReference type="RefSeq" id="WP_101357982.1">
    <property type="nucleotide sequence ID" value="NZ_NKXO01000009.1"/>
</dbReference>
<protein>
    <submittedName>
        <fullName evidence="2">Uncharacterized protein</fullName>
    </submittedName>
</protein>
<dbReference type="AlphaFoldDB" id="A0A2N3IIS4"/>
<feature type="transmembrane region" description="Helical" evidence="1">
    <location>
        <begin position="275"/>
        <end position="295"/>
    </location>
</feature>
<keyword evidence="3" id="KW-1185">Reference proteome</keyword>
<feature type="transmembrane region" description="Helical" evidence="1">
    <location>
        <begin position="143"/>
        <end position="167"/>
    </location>
</feature>
<dbReference type="OrthoDB" id="9828464at2"/>
<comment type="caution">
    <text evidence="2">The sequence shown here is derived from an EMBL/GenBank/DDBJ whole genome shotgun (WGS) entry which is preliminary data.</text>
</comment>
<reference evidence="2 3" key="1">
    <citation type="submission" date="2017-06" db="EMBL/GenBank/DDBJ databases">
        <title>Raineya orbicola gen. nov., sp. nov. a slightly thermophilic bacterium of the phylum Bacteroidetes and the description of Raineyaceae fam. nov.</title>
        <authorList>
            <person name="Albuquerque L."/>
            <person name="Polonia A.R.M."/>
            <person name="Barroso C."/>
            <person name="Froufe H.J.C."/>
            <person name="Lage O."/>
            <person name="Lobo-Da-Cunha A."/>
            <person name="Egas C."/>
            <person name="Da Costa M.S."/>
        </authorList>
    </citation>
    <scope>NUCLEOTIDE SEQUENCE [LARGE SCALE GENOMIC DNA]</scope>
    <source>
        <strain evidence="2 3">SPSPC-11</strain>
    </source>
</reference>
<dbReference type="Proteomes" id="UP000233387">
    <property type="component" value="Unassembled WGS sequence"/>
</dbReference>
<feature type="transmembrane region" description="Helical" evidence="1">
    <location>
        <begin position="77"/>
        <end position="96"/>
    </location>
</feature>
<sequence length="369" mass="43047">MEQLYWWSLVTLLWSGWQVIRQVVRLEARKLAQFKRILAYQVLYFVRNEYKLAFAILISVFVLFATGNAVRDNVLQTFFWLNVAWWFLQVFVKELLQYRTLSQKLNVFSLFWEGSPLSIAGIAGALLLNAFLLHFYQGFFGNIVLLMALLSAVFLGSGIVFLAFRFWQYRLGLHPAPLQNPHISNERFDLWIVVLLGCLILSQMYGNRWVFTILPIFVTLIALLSAVVMKHHKRWQIACIFLQVVLINLISYIFLPDFWLKNGVSYYRTDLLITLLFSTLIAIFSDKIISFYKFLQEKYTALFVEKPIFHLWLTYLLRGGITFIITALVAWGILFAFQKVELYGMSLALLVILSNIQAEISFDVPAKWQ</sequence>
<name>A0A2N3IIS4_9BACT</name>
<keyword evidence="1" id="KW-0472">Membrane</keyword>
<evidence type="ECO:0000313" key="3">
    <source>
        <dbReference type="Proteomes" id="UP000233387"/>
    </source>
</evidence>
<proteinExistence type="predicted"/>
<feature type="transmembrane region" description="Helical" evidence="1">
    <location>
        <begin position="211"/>
        <end position="228"/>
    </location>
</feature>
<dbReference type="EMBL" id="NKXO01000009">
    <property type="protein sequence ID" value="PKQ70196.1"/>
    <property type="molecule type" value="Genomic_DNA"/>
</dbReference>
<feature type="transmembrane region" description="Helical" evidence="1">
    <location>
        <begin position="6"/>
        <end position="24"/>
    </location>
</feature>
<organism evidence="2 3">
    <name type="scientific">Raineya orbicola</name>
    <dbReference type="NCBI Taxonomy" id="2016530"/>
    <lineage>
        <taxon>Bacteria</taxon>
        <taxon>Pseudomonadati</taxon>
        <taxon>Bacteroidota</taxon>
        <taxon>Cytophagia</taxon>
        <taxon>Cytophagales</taxon>
        <taxon>Raineyaceae</taxon>
        <taxon>Raineya</taxon>
    </lineage>
</organism>
<feature type="transmembrane region" description="Helical" evidence="1">
    <location>
        <begin position="315"/>
        <end position="337"/>
    </location>
</feature>